<dbReference type="InterPro" id="IPR027417">
    <property type="entry name" value="P-loop_NTPase"/>
</dbReference>
<gene>
    <name evidence="1" type="ORF">G5575_03250</name>
</gene>
<protein>
    <recommendedName>
        <fullName evidence="3">Double-strand break repair protein AddB</fullName>
    </recommendedName>
</protein>
<evidence type="ECO:0008006" key="3">
    <source>
        <dbReference type="Google" id="ProtNLM"/>
    </source>
</evidence>
<reference evidence="1 2" key="2">
    <citation type="submission" date="2020-03" db="EMBL/GenBank/DDBJ databases">
        <title>Devosia chinhatensis sp. nov., isolated from a hexachlorocyclohexane (HCH) dump site in India.</title>
        <authorList>
            <person name="Kumar M."/>
            <person name="Lal R."/>
        </authorList>
    </citation>
    <scope>NUCLEOTIDE SEQUENCE [LARGE SCALE GENOMIC DNA]</scope>
    <source>
        <strain evidence="1 2">H239</strain>
    </source>
</reference>
<organism evidence="1 2">
    <name type="scientific">Devosia aurantiaca</name>
    <dbReference type="NCBI Taxonomy" id="2714858"/>
    <lineage>
        <taxon>Bacteria</taxon>
        <taxon>Pseudomonadati</taxon>
        <taxon>Pseudomonadota</taxon>
        <taxon>Alphaproteobacteria</taxon>
        <taxon>Hyphomicrobiales</taxon>
        <taxon>Devosiaceae</taxon>
        <taxon>Devosia</taxon>
    </lineage>
</organism>
<evidence type="ECO:0000313" key="1">
    <source>
        <dbReference type="EMBL" id="NGP16831.1"/>
    </source>
</evidence>
<dbReference type="SUPFAM" id="SSF52540">
    <property type="entry name" value="P-loop containing nucleoside triphosphate hydrolases"/>
    <property type="match status" value="1"/>
</dbReference>
<name>A0A6M1SV72_9HYPH</name>
<dbReference type="EMBL" id="JAALFG010000001">
    <property type="protein sequence ID" value="NGP16831.1"/>
    <property type="molecule type" value="Genomic_DNA"/>
</dbReference>
<dbReference type="AlphaFoldDB" id="A0A6M1SV72"/>
<dbReference type="Proteomes" id="UP000474802">
    <property type="component" value="Unassembled WGS sequence"/>
</dbReference>
<keyword evidence="2" id="KW-1185">Reference proteome</keyword>
<reference evidence="1 2" key="1">
    <citation type="submission" date="2020-02" db="EMBL/GenBank/DDBJ databases">
        <authorList>
            <person name="Khan S.A."/>
            <person name="Jeon C.O."/>
            <person name="Chun B.H."/>
        </authorList>
    </citation>
    <scope>NUCLEOTIDE SEQUENCE [LARGE SCALE GENOMIC DNA]</scope>
    <source>
        <strain evidence="1 2">H239</strain>
    </source>
</reference>
<proteinExistence type="predicted"/>
<evidence type="ECO:0000313" key="2">
    <source>
        <dbReference type="Proteomes" id="UP000474802"/>
    </source>
</evidence>
<comment type="caution">
    <text evidence="1">The sequence shown here is derived from an EMBL/GenBank/DDBJ whole genome shotgun (WGS) entry which is preliminary data.</text>
</comment>
<accession>A0A6M1SV72</accession>
<sequence length="464" mass="50261">MRIFSIAPSTPFLLCLTDAIMDGRLLGGWERSGPFWLSDVSIIVPTQRARQGLAEAFARHPDFTGLLPDIRTFGGDEADEEPFLPPFDAPALPHAASSLQRRLVLSRLVAQWAQSERGRLAFSTPPTAAEIFSMAESLGQLIDDLTIEEKTPADIRALGEDMAQDLGEYWQQTLEFLDIALAAWPALLRHDDRADMATLRRIRLDRQAAAAQYLYRDRPVIAAGSTGSIPATARLLAAIAKLPRGAVVLPGLDLAMTPATHEALLDPESNPHGHPQYGLAHLLRQFGAGVGQVTELCDGTDSRTSIVNHALALTRETARWAGQRPAPSAIETAFAGVSIIRARNEDEEGRAVAVAARAALERGQSVGIVTPDRNLARRIAAELKRFGIHADDAAGAPLFQSPAARWRAKFSTSLPAAATPSIFLPCCATRRHCWAASGQKWFVSPIWSILDCCADNDRRQASPG</sequence>
<dbReference type="RefSeq" id="WP_164533063.1">
    <property type="nucleotide sequence ID" value="NZ_JAALFG010000001.1"/>
</dbReference>